<feature type="compositionally biased region" description="Basic and acidic residues" evidence="1">
    <location>
        <begin position="44"/>
        <end position="63"/>
    </location>
</feature>
<dbReference type="Proteomes" id="UP000291116">
    <property type="component" value="Unassembled WGS sequence"/>
</dbReference>
<evidence type="ECO:0000256" key="1">
    <source>
        <dbReference type="SAM" id="MobiDB-lite"/>
    </source>
</evidence>
<name>A0A448ZH06_9STRA</name>
<reference evidence="2 3" key="1">
    <citation type="submission" date="2019-01" db="EMBL/GenBank/DDBJ databases">
        <authorList>
            <person name="Ferrante I. M."/>
        </authorList>
    </citation>
    <scope>NUCLEOTIDE SEQUENCE [LARGE SCALE GENOMIC DNA]</scope>
    <source>
        <strain evidence="2 3">B856</strain>
    </source>
</reference>
<evidence type="ECO:0000313" key="2">
    <source>
        <dbReference type="EMBL" id="VEU41271.1"/>
    </source>
</evidence>
<dbReference type="AlphaFoldDB" id="A0A448ZH06"/>
<feature type="compositionally biased region" description="Polar residues" evidence="1">
    <location>
        <begin position="97"/>
        <end position="106"/>
    </location>
</feature>
<accession>A0A448ZH06</accession>
<proteinExistence type="predicted"/>
<feature type="region of interest" description="Disordered" evidence="1">
    <location>
        <begin position="44"/>
        <end position="69"/>
    </location>
</feature>
<dbReference type="EMBL" id="CAACVS010000336">
    <property type="protein sequence ID" value="VEU41271.1"/>
    <property type="molecule type" value="Genomic_DNA"/>
</dbReference>
<protein>
    <submittedName>
        <fullName evidence="2">Uncharacterized protein</fullName>
    </submittedName>
</protein>
<keyword evidence="3" id="KW-1185">Reference proteome</keyword>
<feature type="region of interest" description="Disordered" evidence="1">
    <location>
        <begin position="97"/>
        <end position="135"/>
    </location>
</feature>
<organism evidence="2 3">
    <name type="scientific">Pseudo-nitzschia multistriata</name>
    <dbReference type="NCBI Taxonomy" id="183589"/>
    <lineage>
        <taxon>Eukaryota</taxon>
        <taxon>Sar</taxon>
        <taxon>Stramenopiles</taxon>
        <taxon>Ochrophyta</taxon>
        <taxon>Bacillariophyta</taxon>
        <taxon>Bacillariophyceae</taxon>
        <taxon>Bacillariophycidae</taxon>
        <taxon>Bacillariales</taxon>
        <taxon>Bacillariaceae</taxon>
        <taxon>Pseudo-nitzschia</taxon>
    </lineage>
</organism>
<evidence type="ECO:0000313" key="3">
    <source>
        <dbReference type="Proteomes" id="UP000291116"/>
    </source>
</evidence>
<sequence length="153" mass="17301">MVFNDPKTRLDAVDGPTKALDCPSGNRHPKYFHCPFSVVFYRRDRDPTSRGGDTNDRGRVKEHGGRKRQPVIVALQDEPQDQGNDSSHIDATIRQRQNQPLVTGQMPQKAKKGNVCDDGPGIYQDDSEAKDGRFHPRSDCNHIIIVFFKSEQQ</sequence>
<gene>
    <name evidence="2" type="ORF">PSNMU_V1.4_AUG-EV-PASAV3_0080630</name>
</gene>